<dbReference type="GeneID" id="85316734"/>
<dbReference type="Proteomes" id="UP001172101">
    <property type="component" value="Unassembled WGS sequence"/>
</dbReference>
<evidence type="ECO:0000313" key="3">
    <source>
        <dbReference type="Proteomes" id="UP001172101"/>
    </source>
</evidence>
<organism evidence="2 3">
    <name type="scientific">Lasiosphaeria miniovina</name>
    <dbReference type="NCBI Taxonomy" id="1954250"/>
    <lineage>
        <taxon>Eukaryota</taxon>
        <taxon>Fungi</taxon>
        <taxon>Dikarya</taxon>
        <taxon>Ascomycota</taxon>
        <taxon>Pezizomycotina</taxon>
        <taxon>Sordariomycetes</taxon>
        <taxon>Sordariomycetidae</taxon>
        <taxon>Sordariales</taxon>
        <taxon>Lasiosphaeriaceae</taxon>
        <taxon>Lasiosphaeria</taxon>
    </lineage>
</organism>
<dbReference type="EMBL" id="JAUIRO010000002">
    <property type="protein sequence ID" value="KAK0727947.1"/>
    <property type="molecule type" value="Genomic_DNA"/>
</dbReference>
<accession>A0AA40B5D0</accession>
<feature type="region of interest" description="Disordered" evidence="1">
    <location>
        <begin position="36"/>
        <end position="88"/>
    </location>
</feature>
<dbReference type="AlphaFoldDB" id="A0AA40B5D0"/>
<evidence type="ECO:0000313" key="2">
    <source>
        <dbReference type="EMBL" id="KAK0727947.1"/>
    </source>
</evidence>
<proteinExistence type="predicted"/>
<reference evidence="2" key="1">
    <citation type="submission" date="2023-06" db="EMBL/GenBank/DDBJ databases">
        <title>Genome-scale phylogeny and comparative genomics of the fungal order Sordariales.</title>
        <authorList>
            <consortium name="Lawrence Berkeley National Laboratory"/>
            <person name="Hensen N."/>
            <person name="Bonometti L."/>
            <person name="Westerberg I."/>
            <person name="Brannstrom I.O."/>
            <person name="Guillou S."/>
            <person name="Cros-Aarteil S."/>
            <person name="Calhoun S."/>
            <person name="Haridas S."/>
            <person name="Kuo A."/>
            <person name="Mondo S."/>
            <person name="Pangilinan J."/>
            <person name="Riley R."/>
            <person name="LaButti K."/>
            <person name="Andreopoulos B."/>
            <person name="Lipzen A."/>
            <person name="Chen C."/>
            <person name="Yanf M."/>
            <person name="Daum C."/>
            <person name="Ng V."/>
            <person name="Clum A."/>
            <person name="Steindorff A."/>
            <person name="Ohm R."/>
            <person name="Martin F."/>
            <person name="Silar P."/>
            <person name="Natvig D."/>
            <person name="Lalanne C."/>
            <person name="Gautier V."/>
            <person name="Ament-velasquez S.L."/>
            <person name="Kruys A."/>
            <person name="Hutchinson M.I."/>
            <person name="Powell A.J."/>
            <person name="Barry K."/>
            <person name="Miller A.N."/>
            <person name="Grigoriev I.V."/>
            <person name="Debuchy R."/>
            <person name="Gladieux P."/>
            <person name="Thoren M.H."/>
            <person name="Johannesson H."/>
        </authorList>
    </citation>
    <scope>NUCLEOTIDE SEQUENCE</scope>
    <source>
        <strain evidence="2">SMH2392-1A</strain>
    </source>
</reference>
<keyword evidence="3" id="KW-1185">Reference proteome</keyword>
<comment type="caution">
    <text evidence="2">The sequence shown here is derived from an EMBL/GenBank/DDBJ whole genome shotgun (WGS) entry which is preliminary data.</text>
</comment>
<name>A0AA40B5D0_9PEZI</name>
<dbReference type="RefSeq" id="XP_060300802.1">
    <property type="nucleotide sequence ID" value="XM_060433463.1"/>
</dbReference>
<sequence length="237" mass="26855">MCVPTFTYITLDDDDDDVDELTQAHADPARRTVNSLDAGSRAIGTRGTGSRVTSIPRAGRATGTPRGGRAISSAQHRGTQGVRRAAQHHEPHVALQPLQWLRVVSSGLHEVEGSRDLLPGHWKAWISKAVSCEQLWVVWRYEYGHQRYDTVQNLSLGTIGAKRCLLRRLNLKAGWKEEWRVCFELRYSAPIVLRVQMAIKGPHNNISAEDLFPARYRPKARKEQEDFFFWLKKGTCN</sequence>
<evidence type="ECO:0000256" key="1">
    <source>
        <dbReference type="SAM" id="MobiDB-lite"/>
    </source>
</evidence>
<gene>
    <name evidence="2" type="ORF">B0T26DRAFT_151243</name>
</gene>
<feature type="compositionally biased region" description="Low complexity" evidence="1">
    <location>
        <begin position="56"/>
        <end position="70"/>
    </location>
</feature>
<protein>
    <submittedName>
        <fullName evidence="2">Uncharacterized protein</fullName>
    </submittedName>
</protein>